<evidence type="ECO:0008006" key="4">
    <source>
        <dbReference type="Google" id="ProtNLM"/>
    </source>
</evidence>
<accession>A0A267E6B6</accession>
<dbReference type="OrthoDB" id="197879at2759"/>
<comment type="caution">
    <text evidence="2">The sequence shown here is derived from an EMBL/GenBank/DDBJ whole genome shotgun (WGS) entry which is preliminary data.</text>
</comment>
<organism evidence="2 3">
    <name type="scientific">Macrostomum lignano</name>
    <dbReference type="NCBI Taxonomy" id="282301"/>
    <lineage>
        <taxon>Eukaryota</taxon>
        <taxon>Metazoa</taxon>
        <taxon>Spiralia</taxon>
        <taxon>Lophotrochozoa</taxon>
        <taxon>Platyhelminthes</taxon>
        <taxon>Rhabditophora</taxon>
        <taxon>Macrostomorpha</taxon>
        <taxon>Macrostomida</taxon>
        <taxon>Macrostomidae</taxon>
        <taxon>Macrostomum</taxon>
    </lineage>
</organism>
<proteinExistence type="predicted"/>
<dbReference type="STRING" id="282301.A0A267E6B6"/>
<protein>
    <recommendedName>
        <fullName evidence="4">Glycoside hydrolase family 38 N-terminal domain-containing protein</fullName>
    </recommendedName>
</protein>
<sequence length="732" mass="82382">MQVKVNSTRIMLLLIMLLFCTATANGALRKERVHVIFMNHLDVGYNGIPDTGYINNVLNRYFHVHFPQALSLVKQIREGGFRERFRYTTHPWLLDMYLNCPDLTLNGIQLQCPNSTDLEAMKDALTLGDVVWHAGPMNMQIENMNGALLEASLNISRRLDEKFQPEKKIRVLSQRDVPGMTSAAIPVLKKNNIVAVSVGVNPASYPPEVTREPFVWLDELSQESIVGIWHPGGYPNDPGDSPANPGGISVKDCSMVSGVPEILCFSFRTDNQGPPQSVAEVLNSYEILRDQFNGAEVIASTLEDFVQAILPYQSLMQVVRTEIGDTWIQGIASDPRKMAEYRALSRAFTRCRSDGACSGNDPQVQDAVRYMIKPPEHTWGLPSQPDQNNYRNVDFNKARSGSAYVQNENAWLEQRMFNTLAVQAAKGHPLSSYMAQEMSQLTPTLPDMTGYVKQSLQPDTIFEYGYYRFSFFSDGSIDHLQINGGQSFANQRGRLAKFVYRSYDELDDNKLLRSYGNPGYGKPNITANANPLSLEWRMLATDFYRKPDNSSFVIVVAPEDSLAVSDYGAPQKVFLTYNFSSGIDVDVLVWNKTSTRIEEGLFVEFRASADMADAPNASCRWLLNKVDGYVDPMRVTYGGSILQHAINEHAVFSCEMGASKKVLVVQSKDVPLACPFSRFQEASVFPYLDRLTRVDGVSFNIYNNVWITNYIFWYPYHTGDQNFKARFSLLGM</sequence>
<keyword evidence="1" id="KW-0732">Signal</keyword>
<feature type="signal peptide" evidence="1">
    <location>
        <begin position="1"/>
        <end position="26"/>
    </location>
</feature>
<keyword evidence="3" id="KW-1185">Reference proteome</keyword>
<dbReference type="AlphaFoldDB" id="A0A267E6B6"/>
<evidence type="ECO:0000313" key="2">
    <source>
        <dbReference type="EMBL" id="PAA57101.1"/>
    </source>
</evidence>
<reference evidence="2 3" key="1">
    <citation type="submission" date="2017-06" db="EMBL/GenBank/DDBJ databases">
        <title>A platform for efficient transgenesis in Macrostomum lignano, a flatworm model organism for stem cell research.</title>
        <authorList>
            <person name="Berezikov E."/>
        </authorList>
    </citation>
    <scope>NUCLEOTIDE SEQUENCE [LARGE SCALE GENOMIC DNA]</scope>
    <source>
        <strain evidence="2">DV1</strain>
        <tissue evidence="2">Whole organism</tissue>
    </source>
</reference>
<dbReference type="EMBL" id="NIVC01002531">
    <property type="protein sequence ID" value="PAA57101.1"/>
    <property type="molecule type" value="Genomic_DNA"/>
</dbReference>
<feature type="chain" id="PRO_5011995115" description="Glycoside hydrolase family 38 N-terminal domain-containing protein" evidence="1">
    <location>
        <begin position="27"/>
        <end position="732"/>
    </location>
</feature>
<gene>
    <name evidence="2" type="ORF">BOX15_Mlig010566g1</name>
</gene>
<dbReference type="Proteomes" id="UP000215902">
    <property type="component" value="Unassembled WGS sequence"/>
</dbReference>
<name>A0A267E6B6_9PLAT</name>
<dbReference type="InterPro" id="IPR032482">
    <property type="entry name" value="DUF5054"/>
</dbReference>
<evidence type="ECO:0000256" key="1">
    <source>
        <dbReference type="SAM" id="SignalP"/>
    </source>
</evidence>
<evidence type="ECO:0000313" key="3">
    <source>
        <dbReference type="Proteomes" id="UP000215902"/>
    </source>
</evidence>
<dbReference type="Pfam" id="PF16477">
    <property type="entry name" value="DUF5054"/>
    <property type="match status" value="1"/>
</dbReference>